<protein>
    <submittedName>
        <fullName evidence="1">Uncharacterized protein</fullName>
    </submittedName>
</protein>
<gene>
    <name evidence="1" type="ORF">DCC35_17595</name>
</gene>
<dbReference type="RefSeq" id="WP_137092003.1">
    <property type="nucleotide sequence ID" value="NZ_CP028923.1"/>
</dbReference>
<dbReference type="EMBL" id="CP028923">
    <property type="protein sequence ID" value="QCK16415.1"/>
    <property type="molecule type" value="Genomic_DNA"/>
</dbReference>
<reference evidence="1 2" key="1">
    <citation type="submission" date="2018-04" db="EMBL/GenBank/DDBJ databases">
        <title>Complete genome uncultured novel isolate.</title>
        <authorList>
            <person name="Merlino G."/>
        </authorList>
    </citation>
    <scope>NUCLEOTIDE SEQUENCE [LARGE SCALE GENOMIC DNA]</scope>
    <source>
        <strain evidence="2">R1DC9</strain>
    </source>
</reference>
<name>A0A4D7K0D0_9BACT</name>
<dbReference type="Proteomes" id="UP000298616">
    <property type="component" value="Chromosome"/>
</dbReference>
<evidence type="ECO:0000313" key="1">
    <source>
        <dbReference type="EMBL" id="QCK16415.1"/>
    </source>
</evidence>
<accession>A0A4D7K0D0</accession>
<sequence>MVSKFIIAIFFVIGLCDLSAQNHPSIYLTTDGVTEIRKGLDNAPMFDSILNKTIDEIEFEVTNGVDVPVPVDLAGDILTNVINQISLYFKKQGFCFR</sequence>
<organism evidence="1 2">
    <name type="scientific">Mangrovivirga cuniculi</name>
    <dbReference type="NCBI Taxonomy" id="2715131"/>
    <lineage>
        <taxon>Bacteria</taxon>
        <taxon>Pseudomonadati</taxon>
        <taxon>Bacteroidota</taxon>
        <taxon>Cytophagia</taxon>
        <taxon>Cytophagales</taxon>
        <taxon>Mangrovivirgaceae</taxon>
        <taxon>Mangrovivirga</taxon>
    </lineage>
</organism>
<keyword evidence="2" id="KW-1185">Reference proteome</keyword>
<proteinExistence type="predicted"/>
<dbReference type="AlphaFoldDB" id="A0A4D7K0D0"/>
<dbReference type="KEGG" id="fpf:DCC35_17595"/>
<evidence type="ECO:0000313" key="2">
    <source>
        <dbReference type="Proteomes" id="UP000298616"/>
    </source>
</evidence>